<sequence length="332" mass="35701">MLACETGIDWRELFDTVREYSGIAQKRDIQLIPSQLGKACAHDFYPNGDDCAVLPNGDSYHLLAIEGFINRFVEEDPWFAGWCGVMVNVSDIAAMGGRPLAVVNALWSAGEDKAAQILAGMAAASSAFGVPIVGGHTNLRSQQTQLAVSILGQAKALLSGFAAKPGQAIVAAIDLRGAWRAPHLNWNAATAADPAQLRRFIALLPEIAESGLAVAAKDISQAGLLGTLTMLLESSQVGADIALTAIPKPENERWQDWLCAFPSFGYLLTTEFENVDALLARFHSCGIAAARIGEVTDTRRLNVTADHRQYCFWDLAHSALTGFGRPDRSNHL</sequence>
<feature type="domain" description="PurM-like C-terminal" evidence="3">
    <location>
        <begin position="182"/>
        <end position="304"/>
    </location>
</feature>
<name>A0ABY7HT35_9GAMM</name>
<dbReference type="SUPFAM" id="SSF55326">
    <property type="entry name" value="PurM N-terminal domain-like"/>
    <property type="match status" value="1"/>
</dbReference>
<evidence type="ECO:0000259" key="2">
    <source>
        <dbReference type="Pfam" id="PF00586"/>
    </source>
</evidence>
<dbReference type="InterPro" id="IPR010918">
    <property type="entry name" value="PurM-like_C_dom"/>
</dbReference>
<dbReference type="PANTHER" id="PTHR30270">
    <property type="entry name" value="THIAMINE-MONOPHOSPHATE KINASE"/>
    <property type="match status" value="1"/>
</dbReference>
<dbReference type="Proteomes" id="UP001164712">
    <property type="component" value="Chromosome"/>
</dbReference>
<dbReference type="NCBIfam" id="TIGR04049">
    <property type="entry name" value="AIR_rel_sll0787"/>
    <property type="match status" value="1"/>
</dbReference>
<evidence type="ECO:0000313" key="4">
    <source>
        <dbReference type="EMBL" id="WAT01991.1"/>
    </source>
</evidence>
<dbReference type="PANTHER" id="PTHR30270:SF0">
    <property type="entry name" value="THIAMINE-MONOPHOSPHATE KINASE"/>
    <property type="match status" value="1"/>
</dbReference>
<evidence type="ECO:0000256" key="1">
    <source>
        <dbReference type="ARBA" id="ARBA00022977"/>
    </source>
</evidence>
<evidence type="ECO:0000259" key="3">
    <source>
        <dbReference type="Pfam" id="PF02769"/>
    </source>
</evidence>
<dbReference type="PIRSF" id="PIRSF036540">
    <property type="entry name" value="UCP036540_AIR"/>
    <property type="match status" value="1"/>
</dbReference>
<feature type="domain" description="PurM-like N-terminal" evidence="2">
    <location>
        <begin position="48"/>
        <end position="152"/>
    </location>
</feature>
<dbReference type="Gene3D" id="3.30.1330.10">
    <property type="entry name" value="PurM-like, N-terminal domain"/>
    <property type="match status" value="1"/>
</dbReference>
<dbReference type="CDD" id="cd02192">
    <property type="entry name" value="PurM-like3"/>
    <property type="match status" value="1"/>
</dbReference>
<dbReference type="Gene3D" id="3.90.650.10">
    <property type="entry name" value="PurM-like C-terminal domain"/>
    <property type="match status" value="1"/>
</dbReference>
<keyword evidence="1" id="KW-0784">Thiamine biosynthesis</keyword>
<dbReference type="EMBL" id="CP114058">
    <property type="protein sequence ID" value="WAT01991.1"/>
    <property type="molecule type" value="Genomic_DNA"/>
</dbReference>
<evidence type="ECO:0000313" key="5">
    <source>
        <dbReference type="Proteomes" id="UP001164712"/>
    </source>
</evidence>
<dbReference type="Pfam" id="PF00586">
    <property type="entry name" value="AIRS"/>
    <property type="match status" value="1"/>
</dbReference>
<dbReference type="RefSeq" id="WP_045046957.1">
    <property type="nucleotide sequence ID" value="NZ_CP114058.1"/>
</dbReference>
<accession>A0ABY7HT35</accession>
<dbReference type="SUPFAM" id="SSF56042">
    <property type="entry name" value="PurM C-terminal domain-like"/>
    <property type="match status" value="1"/>
</dbReference>
<reference evidence="4" key="1">
    <citation type="submission" date="2022-12" db="EMBL/GenBank/DDBJ databases">
        <title>Complete genome sequence of an Australian strain of Rouxiella badensis DAR84756 and resolution of the R. badensis DSM100043 and R. chamberiensis DSM28324 genomes.</title>
        <authorList>
            <person name="Paul S."/>
            <person name="Anderson P.J."/>
            <person name="Maynard G."/>
            <person name="Dyall-Smith M."/>
            <person name="Kudinha T."/>
        </authorList>
    </citation>
    <scope>NUCLEOTIDE SEQUENCE</scope>
    <source>
        <strain evidence="4">DSM 28324</strain>
    </source>
</reference>
<dbReference type="InterPro" id="IPR036921">
    <property type="entry name" value="PurM-like_N_sf"/>
</dbReference>
<dbReference type="InterPro" id="IPR006283">
    <property type="entry name" value="ThiL-like"/>
</dbReference>
<keyword evidence="5" id="KW-1185">Reference proteome</keyword>
<dbReference type="Pfam" id="PF02769">
    <property type="entry name" value="AIRS_C"/>
    <property type="match status" value="1"/>
</dbReference>
<dbReference type="InterPro" id="IPR011413">
    <property type="entry name" value="UCP036540_AIR"/>
</dbReference>
<proteinExistence type="predicted"/>
<organism evidence="4 5">
    <name type="scientific">Rouxiella chamberiensis</name>
    <dbReference type="NCBI Taxonomy" id="1513468"/>
    <lineage>
        <taxon>Bacteria</taxon>
        <taxon>Pseudomonadati</taxon>
        <taxon>Pseudomonadota</taxon>
        <taxon>Gammaproteobacteria</taxon>
        <taxon>Enterobacterales</taxon>
        <taxon>Yersiniaceae</taxon>
        <taxon>Rouxiella</taxon>
    </lineage>
</organism>
<protein>
    <submittedName>
        <fullName evidence="4">Sll0787 family AIR synthase-like protein</fullName>
    </submittedName>
</protein>
<dbReference type="InterPro" id="IPR036676">
    <property type="entry name" value="PurM-like_C_sf"/>
</dbReference>
<dbReference type="InterPro" id="IPR024030">
    <property type="entry name" value="AIR_synthase-rel_sll0787"/>
</dbReference>
<dbReference type="InterPro" id="IPR016188">
    <property type="entry name" value="PurM-like_N"/>
</dbReference>
<gene>
    <name evidence="4" type="ORF">O1V66_04680</name>
</gene>